<gene>
    <name evidence="1" type="ORF">NQ314_006225</name>
</gene>
<dbReference type="PANTHER" id="PTHR37162">
    <property type="entry name" value="HAT FAMILY DIMERISATION DOMAINCONTAINING PROTEIN-RELATED"/>
    <property type="match status" value="1"/>
</dbReference>
<keyword evidence="2" id="KW-1185">Reference proteome</keyword>
<accession>A0AAV8Z820</accession>
<dbReference type="Proteomes" id="UP001162156">
    <property type="component" value="Unassembled WGS sequence"/>
</dbReference>
<comment type="caution">
    <text evidence="1">The sequence shown here is derived from an EMBL/GenBank/DDBJ whole genome shotgun (WGS) entry which is preliminary data.</text>
</comment>
<dbReference type="PANTHER" id="PTHR37162:SF11">
    <property type="match status" value="1"/>
</dbReference>
<organism evidence="1 2">
    <name type="scientific">Rhamnusium bicolor</name>
    <dbReference type="NCBI Taxonomy" id="1586634"/>
    <lineage>
        <taxon>Eukaryota</taxon>
        <taxon>Metazoa</taxon>
        <taxon>Ecdysozoa</taxon>
        <taxon>Arthropoda</taxon>
        <taxon>Hexapoda</taxon>
        <taxon>Insecta</taxon>
        <taxon>Pterygota</taxon>
        <taxon>Neoptera</taxon>
        <taxon>Endopterygota</taxon>
        <taxon>Coleoptera</taxon>
        <taxon>Polyphaga</taxon>
        <taxon>Cucujiformia</taxon>
        <taxon>Chrysomeloidea</taxon>
        <taxon>Cerambycidae</taxon>
        <taxon>Lepturinae</taxon>
        <taxon>Rhagiini</taxon>
        <taxon>Rhamnusium</taxon>
    </lineage>
</organism>
<protein>
    <submittedName>
        <fullName evidence="1">Uncharacterized protein</fullName>
    </submittedName>
</protein>
<evidence type="ECO:0000313" key="1">
    <source>
        <dbReference type="EMBL" id="KAJ8959576.1"/>
    </source>
</evidence>
<name>A0AAV8Z820_9CUCU</name>
<dbReference type="EMBL" id="JANEYF010001675">
    <property type="protein sequence ID" value="KAJ8959576.1"/>
    <property type="molecule type" value="Genomic_DNA"/>
</dbReference>
<dbReference type="AlphaFoldDB" id="A0AAV8Z820"/>
<reference evidence="1" key="1">
    <citation type="journal article" date="2023" name="Insect Mol. Biol.">
        <title>Genome sequencing provides insights into the evolution of gene families encoding plant cell wall-degrading enzymes in longhorned beetles.</title>
        <authorList>
            <person name="Shin N.R."/>
            <person name="Okamura Y."/>
            <person name="Kirsch R."/>
            <person name="Pauchet Y."/>
        </authorList>
    </citation>
    <scope>NUCLEOTIDE SEQUENCE</scope>
    <source>
        <strain evidence="1">RBIC_L_NR</strain>
    </source>
</reference>
<evidence type="ECO:0000313" key="2">
    <source>
        <dbReference type="Proteomes" id="UP001162156"/>
    </source>
</evidence>
<proteinExistence type="predicted"/>
<sequence>MVDHEMIDLGSCGLHVIHGALPTGHKSAGWNINSFLTGLYWLFKDSPARRSDFMSMTKTNIFPYKFCQTRWVESSRAANRALLIFSDVKKYVNDSKVKLPSTVLLATTLEPFLKKFQSDEPLGPFLYTEVQILLINLLEKFVKKDVIPKDAKKILNINFKDSEILLPLNKIDIGFASRKLLKNITESKKHIFYKECRTFLIACVTKIVSRSNLKYDIVKAISCLDPSLICNYPKKAEQRVRLTLEILYEKGVINSDLADKCKMQFNRCVIDYSNNFKMFEPCQRLDKFYTKLLSKHEEYQDFYKIIKIILIFSHGNAIVESGFSINKELLVENLHENSLIAQRIVYDNLLHKGGAENIDIDNKIINYCRIASRNYKDALEQKKERSKNYFRSKCL</sequence>